<organism evidence="12 13">
    <name type="scientific">Actinomadura graeca</name>
    <dbReference type="NCBI Taxonomy" id="2750812"/>
    <lineage>
        <taxon>Bacteria</taxon>
        <taxon>Bacillati</taxon>
        <taxon>Actinomycetota</taxon>
        <taxon>Actinomycetes</taxon>
        <taxon>Streptosporangiales</taxon>
        <taxon>Thermomonosporaceae</taxon>
        <taxon>Actinomadura</taxon>
    </lineage>
</organism>
<dbReference type="Gene3D" id="1.20.5.1930">
    <property type="match status" value="1"/>
</dbReference>
<dbReference type="Pfam" id="PF07730">
    <property type="entry name" value="HisKA_3"/>
    <property type="match status" value="1"/>
</dbReference>
<proteinExistence type="predicted"/>
<evidence type="ECO:0000256" key="5">
    <source>
        <dbReference type="ARBA" id="ARBA00022741"/>
    </source>
</evidence>
<keyword evidence="5" id="KW-0547">Nucleotide-binding</keyword>
<dbReference type="PANTHER" id="PTHR24421">
    <property type="entry name" value="NITRATE/NITRITE SENSOR PROTEIN NARX-RELATED"/>
    <property type="match status" value="1"/>
</dbReference>
<feature type="region of interest" description="Disordered" evidence="9">
    <location>
        <begin position="264"/>
        <end position="291"/>
    </location>
</feature>
<feature type="compositionally biased region" description="Low complexity" evidence="9">
    <location>
        <begin position="276"/>
        <end position="291"/>
    </location>
</feature>
<evidence type="ECO:0000256" key="8">
    <source>
        <dbReference type="ARBA" id="ARBA00023012"/>
    </source>
</evidence>
<evidence type="ECO:0000256" key="1">
    <source>
        <dbReference type="ARBA" id="ARBA00000085"/>
    </source>
</evidence>
<dbReference type="CDD" id="cd16917">
    <property type="entry name" value="HATPase_UhpB-NarQ-NarX-like"/>
    <property type="match status" value="1"/>
</dbReference>
<dbReference type="EMBL" id="CP059572">
    <property type="protein sequence ID" value="QXJ20926.1"/>
    <property type="molecule type" value="Genomic_DNA"/>
</dbReference>
<evidence type="ECO:0000313" key="13">
    <source>
        <dbReference type="Proteomes" id="UP001049518"/>
    </source>
</evidence>
<keyword evidence="6 12" id="KW-0418">Kinase</keyword>
<feature type="domain" description="Histidine kinase/HSP90-like ATPase" evidence="10">
    <location>
        <begin position="163"/>
        <end position="255"/>
    </location>
</feature>
<evidence type="ECO:0000259" key="10">
    <source>
        <dbReference type="Pfam" id="PF02518"/>
    </source>
</evidence>
<dbReference type="Gene3D" id="3.30.565.10">
    <property type="entry name" value="Histidine kinase-like ATPase, C-terminal domain"/>
    <property type="match status" value="1"/>
</dbReference>
<dbReference type="InterPro" id="IPR050482">
    <property type="entry name" value="Sensor_HK_TwoCompSys"/>
</dbReference>
<feature type="domain" description="Signal transduction histidine kinase subgroup 3 dimerisation and phosphoacceptor" evidence="11">
    <location>
        <begin position="60"/>
        <end position="127"/>
    </location>
</feature>
<dbReference type="Proteomes" id="UP001049518">
    <property type="component" value="Chromosome"/>
</dbReference>
<keyword evidence="7" id="KW-0067">ATP-binding</keyword>
<keyword evidence="3" id="KW-0597">Phosphoprotein</keyword>
<evidence type="ECO:0000256" key="7">
    <source>
        <dbReference type="ARBA" id="ARBA00022840"/>
    </source>
</evidence>
<dbReference type="InterPro" id="IPR036890">
    <property type="entry name" value="HATPase_C_sf"/>
</dbReference>
<gene>
    <name evidence="12" type="ORF">AGRA3207_001723</name>
</gene>
<evidence type="ECO:0000313" key="12">
    <source>
        <dbReference type="EMBL" id="QXJ20926.1"/>
    </source>
</evidence>
<evidence type="ECO:0000256" key="3">
    <source>
        <dbReference type="ARBA" id="ARBA00022553"/>
    </source>
</evidence>
<evidence type="ECO:0000256" key="4">
    <source>
        <dbReference type="ARBA" id="ARBA00022679"/>
    </source>
</evidence>
<dbReference type="SUPFAM" id="SSF55874">
    <property type="entry name" value="ATPase domain of HSP90 chaperone/DNA topoisomerase II/histidine kinase"/>
    <property type="match status" value="1"/>
</dbReference>
<name>A0ABX8QQE7_9ACTN</name>
<dbReference type="PANTHER" id="PTHR24421:SF10">
    <property type="entry name" value="NITRATE_NITRITE SENSOR PROTEIN NARQ"/>
    <property type="match status" value="1"/>
</dbReference>
<accession>A0ABX8QQE7</accession>
<protein>
    <recommendedName>
        <fullName evidence="2">histidine kinase</fullName>
        <ecNumber evidence="2">2.7.13.3</ecNumber>
    </recommendedName>
</protein>
<evidence type="ECO:0000256" key="9">
    <source>
        <dbReference type="SAM" id="MobiDB-lite"/>
    </source>
</evidence>
<sequence length="291" mass="30459">MGCERGEDGMRAVLARAAVLAGAFAAGAVAAHVATIPHLLRLTSDLQRSRERILASREEERRRLRHDLHDGLGPTLASLAMSLDAARITLACEPERMDPLLSDVRDRLALAVGEIRDMAHGLRPPALDDLGLVAAIQSFAEGCCERVEVRFDGDPAGLPAAVEVAAYRIVQEALTNVRLHAPGSTALVLLTRAAELHVMVADTGPGVPATRNGGHPKSRRGLAAMKEWAAELGGGCAVTARAGGGTVVTAHLPLTVAEAVAGYHRPSTGGRPWTPAPQGARPAGPRRTSGR</sequence>
<dbReference type="InterPro" id="IPR003594">
    <property type="entry name" value="HATPase_dom"/>
</dbReference>
<evidence type="ECO:0000256" key="6">
    <source>
        <dbReference type="ARBA" id="ARBA00022777"/>
    </source>
</evidence>
<reference evidence="12" key="1">
    <citation type="submission" date="2020-07" db="EMBL/GenBank/DDBJ databases">
        <authorList>
            <person name="Tarantini F.S."/>
            <person name="Hong K.W."/>
            <person name="Chan K.G."/>
        </authorList>
    </citation>
    <scope>NUCLEOTIDE SEQUENCE</scope>
    <source>
        <strain evidence="12">32-07</strain>
    </source>
</reference>
<keyword evidence="8" id="KW-0902">Two-component regulatory system</keyword>
<evidence type="ECO:0000256" key="2">
    <source>
        <dbReference type="ARBA" id="ARBA00012438"/>
    </source>
</evidence>
<comment type="catalytic activity">
    <reaction evidence="1">
        <text>ATP + protein L-histidine = ADP + protein N-phospho-L-histidine.</text>
        <dbReference type="EC" id="2.7.13.3"/>
    </reaction>
</comment>
<dbReference type="EC" id="2.7.13.3" evidence="2"/>
<dbReference type="Pfam" id="PF02518">
    <property type="entry name" value="HATPase_c"/>
    <property type="match status" value="1"/>
</dbReference>
<dbReference type="GO" id="GO:0016301">
    <property type="term" value="F:kinase activity"/>
    <property type="evidence" value="ECO:0007669"/>
    <property type="project" value="UniProtKB-KW"/>
</dbReference>
<evidence type="ECO:0000259" key="11">
    <source>
        <dbReference type="Pfam" id="PF07730"/>
    </source>
</evidence>
<keyword evidence="4" id="KW-0808">Transferase</keyword>
<keyword evidence="13" id="KW-1185">Reference proteome</keyword>
<dbReference type="InterPro" id="IPR011712">
    <property type="entry name" value="Sig_transdc_His_kin_sub3_dim/P"/>
</dbReference>